<reference evidence="1 2" key="1">
    <citation type="journal article" date="2019" name="Sci. Rep.">
        <title>Orb-weaving spider Araneus ventricosus genome elucidates the spidroin gene catalogue.</title>
        <authorList>
            <person name="Kono N."/>
            <person name="Nakamura H."/>
            <person name="Ohtoshi R."/>
            <person name="Moran D.A.P."/>
            <person name="Shinohara A."/>
            <person name="Yoshida Y."/>
            <person name="Fujiwara M."/>
            <person name="Mori M."/>
            <person name="Tomita M."/>
            <person name="Arakawa K."/>
        </authorList>
    </citation>
    <scope>NUCLEOTIDE SEQUENCE [LARGE SCALE GENOMIC DNA]</scope>
</reference>
<comment type="caution">
    <text evidence="1">The sequence shown here is derived from an EMBL/GenBank/DDBJ whole genome shotgun (WGS) entry which is preliminary data.</text>
</comment>
<evidence type="ECO:0000313" key="2">
    <source>
        <dbReference type="Proteomes" id="UP000499080"/>
    </source>
</evidence>
<proteinExistence type="predicted"/>
<keyword evidence="2" id="KW-1185">Reference proteome</keyword>
<sequence>MPVCECRNSTAEQTRRFAFGMRPLHPNYKSPSNPVPSPSKESLPVHVHAITQNCNALDGWNSLCCLDTKIEDLCGILDLVQNAYLIFFIILQF</sequence>
<dbReference type="EMBL" id="BGPR01015027">
    <property type="protein sequence ID" value="GBN67725.1"/>
    <property type="molecule type" value="Genomic_DNA"/>
</dbReference>
<dbReference type="AlphaFoldDB" id="A0A4Y2QX55"/>
<dbReference type="Proteomes" id="UP000499080">
    <property type="component" value="Unassembled WGS sequence"/>
</dbReference>
<organism evidence="1 2">
    <name type="scientific">Araneus ventricosus</name>
    <name type="common">Orbweaver spider</name>
    <name type="synonym">Epeira ventricosa</name>
    <dbReference type="NCBI Taxonomy" id="182803"/>
    <lineage>
        <taxon>Eukaryota</taxon>
        <taxon>Metazoa</taxon>
        <taxon>Ecdysozoa</taxon>
        <taxon>Arthropoda</taxon>
        <taxon>Chelicerata</taxon>
        <taxon>Arachnida</taxon>
        <taxon>Araneae</taxon>
        <taxon>Araneomorphae</taxon>
        <taxon>Entelegynae</taxon>
        <taxon>Araneoidea</taxon>
        <taxon>Araneidae</taxon>
        <taxon>Araneus</taxon>
    </lineage>
</organism>
<protein>
    <submittedName>
        <fullName evidence="1">Uncharacterized protein</fullName>
    </submittedName>
</protein>
<gene>
    <name evidence="1" type="ORF">AVEN_56371_1</name>
</gene>
<name>A0A4Y2QX55_ARAVE</name>
<accession>A0A4Y2QX55</accession>
<evidence type="ECO:0000313" key="1">
    <source>
        <dbReference type="EMBL" id="GBN67725.1"/>
    </source>
</evidence>